<dbReference type="AlphaFoldDB" id="A0A367M0T3"/>
<dbReference type="GO" id="GO:0008408">
    <property type="term" value="F:3'-5' exonuclease activity"/>
    <property type="evidence" value="ECO:0007669"/>
    <property type="project" value="InterPro"/>
</dbReference>
<evidence type="ECO:0000256" key="8">
    <source>
        <dbReference type="ARBA" id="ARBA00022705"/>
    </source>
</evidence>
<evidence type="ECO:0000256" key="9">
    <source>
        <dbReference type="ARBA" id="ARBA00022763"/>
    </source>
</evidence>
<dbReference type="GO" id="GO:0003887">
    <property type="term" value="F:DNA-directed DNA polymerase activity"/>
    <property type="evidence" value="ECO:0007669"/>
    <property type="project" value="UniProtKB-KW"/>
</dbReference>
<feature type="domain" description="DNA polymerase helix-hairpin-helix motif" evidence="13">
    <location>
        <begin position="83"/>
        <end position="170"/>
    </location>
</feature>
<feature type="non-terminal residue" evidence="14">
    <location>
        <position position="1"/>
    </location>
</feature>
<dbReference type="EMBL" id="QORE01001814">
    <property type="protein sequence ID" value="RCI70811.1"/>
    <property type="molecule type" value="Genomic_DNA"/>
</dbReference>
<keyword evidence="7 14" id="KW-0548">Nucleotidyltransferase</keyword>
<keyword evidence="10" id="KW-0239">DNA-directed DNA polymerase</keyword>
<feature type="non-terminal residue" evidence="14">
    <location>
        <position position="258"/>
    </location>
</feature>
<dbReference type="Proteomes" id="UP000253594">
    <property type="component" value="Unassembled WGS sequence"/>
</dbReference>
<dbReference type="InterPro" id="IPR004805">
    <property type="entry name" value="DnaE2/DnaE/PolC"/>
</dbReference>
<keyword evidence="6 14" id="KW-0808">Transferase</keyword>
<dbReference type="PANTHER" id="PTHR32294">
    <property type="entry name" value="DNA POLYMERASE III SUBUNIT ALPHA"/>
    <property type="match status" value="1"/>
</dbReference>
<evidence type="ECO:0000256" key="11">
    <source>
        <dbReference type="ARBA" id="ARBA00023204"/>
    </source>
</evidence>
<dbReference type="GO" id="GO:0009432">
    <property type="term" value="P:SOS response"/>
    <property type="evidence" value="ECO:0007669"/>
    <property type="project" value="UniProtKB-ARBA"/>
</dbReference>
<comment type="catalytic activity">
    <reaction evidence="12">
        <text>DNA(n) + a 2'-deoxyribonucleoside 5'-triphosphate = DNA(n+1) + diphosphate</text>
        <dbReference type="Rhea" id="RHEA:22508"/>
        <dbReference type="Rhea" id="RHEA-COMP:17339"/>
        <dbReference type="Rhea" id="RHEA-COMP:17340"/>
        <dbReference type="ChEBI" id="CHEBI:33019"/>
        <dbReference type="ChEBI" id="CHEBI:61560"/>
        <dbReference type="ChEBI" id="CHEBI:173112"/>
        <dbReference type="EC" id="2.7.7.7"/>
    </reaction>
</comment>
<keyword evidence="5" id="KW-0963">Cytoplasm</keyword>
<evidence type="ECO:0000256" key="2">
    <source>
        <dbReference type="ARBA" id="ARBA00007391"/>
    </source>
</evidence>
<dbReference type="GO" id="GO:0006260">
    <property type="term" value="P:DNA replication"/>
    <property type="evidence" value="ECO:0007669"/>
    <property type="project" value="UniProtKB-KW"/>
</dbReference>
<dbReference type="GO" id="GO:0005737">
    <property type="term" value="C:cytoplasm"/>
    <property type="evidence" value="ECO:0007669"/>
    <property type="project" value="UniProtKB-SubCell"/>
</dbReference>
<dbReference type="EC" id="2.7.7.7" evidence="3"/>
<evidence type="ECO:0000256" key="7">
    <source>
        <dbReference type="ARBA" id="ARBA00022695"/>
    </source>
</evidence>
<evidence type="ECO:0000313" key="14">
    <source>
        <dbReference type="EMBL" id="RCI70811.1"/>
    </source>
</evidence>
<evidence type="ECO:0000256" key="12">
    <source>
        <dbReference type="ARBA" id="ARBA00049244"/>
    </source>
</evidence>
<keyword evidence="8" id="KW-0235">DNA replication</keyword>
<proteinExistence type="inferred from homology"/>
<dbReference type="InterPro" id="IPR029460">
    <property type="entry name" value="DNAPol_HHH"/>
</dbReference>
<comment type="similarity">
    <text evidence="2">Belongs to the DNA polymerase type-C family. DnaE2 subfamily.</text>
</comment>
<accession>A0A367M0T3</accession>
<evidence type="ECO:0000256" key="5">
    <source>
        <dbReference type="ARBA" id="ARBA00022490"/>
    </source>
</evidence>
<evidence type="ECO:0000256" key="3">
    <source>
        <dbReference type="ARBA" id="ARBA00012417"/>
    </source>
</evidence>
<protein>
    <recommendedName>
        <fullName evidence="4">Error-prone DNA polymerase</fullName>
        <ecNumber evidence="3">2.7.7.7</ecNumber>
    </recommendedName>
</protein>
<evidence type="ECO:0000256" key="10">
    <source>
        <dbReference type="ARBA" id="ARBA00022932"/>
    </source>
</evidence>
<evidence type="ECO:0000256" key="1">
    <source>
        <dbReference type="ARBA" id="ARBA00004496"/>
    </source>
</evidence>
<dbReference type="Gene3D" id="1.10.150.870">
    <property type="match status" value="1"/>
</dbReference>
<sequence>TRGMLAKSYEAAFAARIFEQIKGFGSYGFPESHAASFALLTYASSWLKRHEPAAFACALINSWPMGFYSPDQLLQDARRHTLQTRPVDVRHSGWDCSLEPFGQAQPAIRLGLRMIRGFREEDARRIEQVREAEPFLDVHDLGRRARLDARALELLADAGALRGLAGHRHKARWAVASVEPQLPLFAEGTVIEETTVSLPLPSRGEELLSDYALLGTTLGPHPLKLLRGQLKARRCRDSRELAKLGHGRPIRVAGLVVG</sequence>
<evidence type="ECO:0000259" key="13">
    <source>
        <dbReference type="Pfam" id="PF14579"/>
    </source>
</evidence>
<name>A0A367M0T3_PSEAI</name>
<dbReference type="PANTHER" id="PTHR32294:SF4">
    <property type="entry name" value="ERROR-PRONE DNA POLYMERASE"/>
    <property type="match status" value="1"/>
</dbReference>
<evidence type="ECO:0000256" key="4">
    <source>
        <dbReference type="ARBA" id="ARBA00017273"/>
    </source>
</evidence>
<gene>
    <name evidence="14" type="primary">dnaE2</name>
    <name evidence="14" type="ORF">DT376_32530</name>
</gene>
<reference evidence="14 15" key="1">
    <citation type="submission" date="2018-07" db="EMBL/GenBank/DDBJ databases">
        <title>Mechanisms of high-level aminoglycoside resistance among Gram-negative pathogens in Brazil.</title>
        <authorList>
            <person name="Ballaben A.S."/>
            <person name="Darini A.L.C."/>
            <person name="Doi Y."/>
        </authorList>
    </citation>
    <scope>NUCLEOTIDE SEQUENCE [LARGE SCALE GENOMIC DNA]</scope>
    <source>
        <strain evidence="14 15">B2-305</strain>
    </source>
</reference>
<evidence type="ECO:0000256" key="6">
    <source>
        <dbReference type="ARBA" id="ARBA00022679"/>
    </source>
</evidence>
<dbReference type="FunFam" id="1.10.150.870:FF:000002">
    <property type="entry name" value="Error-prone DNA polymerase"/>
    <property type="match status" value="1"/>
</dbReference>
<keyword evidence="9" id="KW-0227">DNA damage</keyword>
<dbReference type="GO" id="GO:0006281">
    <property type="term" value="P:DNA repair"/>
    <property type="evidence" value="ECO:0007669"/>
    <property type="project" value="UniProtKB-KW"/>
</dbReference>
<comment type="caution">
    <text evidence="14">The sequence shown here is derived from an EMBL/GenBank/DDBJ whole genome shotgun (WGS) entry which is preliminary data.</text>
</comment>
<comment type="subcellular location">
    <subcellularLocation>
        <location evidence="1">Cytoplasm</location>
    </subcellularLocation>
</comment>
<keyword evidence="11" id="KW-0234">DNA repair</keyword>
<dbReference type="Pfam" id="PF14579">
    <property type="entry name" value="HHH_6"/>
    <property type="match status" value="1"/>
</dbReference>
<evidence type="ECO:0000313" key="15">
    <source>
        <dbReference type="Proteomes" id="UP000253594"/>
    </source>
</evidence>
<organism evidence="14 15">
    <name type="scientific">Pseudomonas aeruginosa</name>
    <dbReference type="NCBI Taxonomy" id="287"/>
    <lineage>
        <taxon>Bacteria</taxon>
        <taxon>Pseudomonadati</taxon>
        <taxon>Pseudomonadota</taxon>
        <taxon>Gammaproteobacteria</taxon>
        <taxon>Pseudomonadales</taxon>
        <taxon>Pseudomonadaceae</taxon>
        <taxon>Pseudomonas</taxon>
    </lineage>
</organism>